<dbReference type="Proteomes" id="UP000195221">
    <property type="component" value="Unassembled WGS sequence"/>
</dbReference>
<organism evidence="1 2">
    <name type="scientific">Caballeronia sordidicola</name>
    <name type="common">Burkholderia sordidicola</name>
    <dbReference type="NCBI Taxonomy" id="196367"/>
    <lineage>
        <taxon>Bacteria</taxon>
        <taxon>Pseudomonadati</taxon>
        <taxon>Pseudomonadota</taxon>
        <taxon>Betaproteobacteria</taxon>
        <taxon>Burkholderiales</taxon>
        <taxon>Burkholderiaceae</taxon>
        <taxon>Caballeronia</taxon>
    </lineage>
</organism>
<evidence type="ECO:0000313" key="1">
    <source>
        <dbReference type="EMBL" id="OTP70914.1"/>
    </source>
</evidence>
<dbReference type="EMBL" id="NBTZ01000103">
    <property type="protein sequence ID" value="OTP70914.1"/>
    <property type="molecule type" value="Genomic_DNA"/>
</dbReference>
<comment type="caution">
    <text evidence="1">The sequence shown here is derived from an EMBL/GenBank/DDBJ whole genome shotgun (WGS) entry which is preliminary data.</text>
</comment>
<dbReference type="AlphaFoldDB" id="A0A242MHX8"/>
<gene>
    <name evidence="1" type="ORF">PAMC26577_25590</name>
</gene>
<evidence type="ECO:0000313" key="2">
    <source>
        <dbReference type="Proteomes" id="UP000195221"/>
    </source>
</evidence>
<sequence length="38" mass="4470">MPTHYVVEVQTFVIVRLQVNVHVDHVHSPANVWRCFVI</sequence>
<name>A0A242MHX8_CABSO</name>
<proteinExistence type="predicted"/>
<reference evidence="1 2" key="1">
    <citation type="submission" date="2017-03" db="EMBL/GenBank/DDBJ databases">
        <title>Genome analysis of strain PAMC 26577.</title>
        <authorList>
            <person name="Oh H.-M."/>
            <person name="Yang J.-A."/>
        </authorList>
    </citation>
    <scope>NUCLEOTIDE SEQUENCE [LARGE SCALE GENOMIC DNA]</scope>
    <source>
        <strain evidence="1 2">PAMC 26577</strain>
    </source>
</reference>
<accession>A0A242MHX8</accession>
<protein>
    <submittedName>
        <fullName evidence="1">Uncharacterized protein</fullName>
    </submittedName>
</protein>